<comment type="caution">
    <text evidence="2">The sequence shown here is derived from an EMBL/GenBank/DDBJ whole genome shotgun (WGS) entry which is preliminary data.</text>
</comment>
<dbReference type="Proteomes" id="UP001302126">
    <property type="component" value="Unassembled WGS sequence"/>
</dbReference>
<keyword evidence="1" id="KW-0732">Signal</keyword>
<feature type="chain" id="PRO_5042816097" evidence="1">
    <location>
        <begin position="22"/>
        <end position="90"/>
    </location>
</feature>
<proteinExistence type="predicted"/>
<keyword evidence="3" id="KW-1185">Reference proteome</keyword>
<accession>A0AAN7AI40</accession>
<organism evidence="2 3">
    <name type="scientific">Podospora australis</name>
    <dbReference type="NCBI Taxonomy" id="1536484"/>
    <lineage>
        <taxon>Eukaryota</taxon>
        <taxon>Fungi</taxon>
        <taxon>Dikarya</taxon>
        <taxon>Ascomycota</taxon>
        <taxon>Pezizomycotina</taxon>
        <taxon>Sordariomycetes</taxon>
        <taxon>Sordariomycetidae</taxon>
        <taxon>Sordariales</taxon>
        <taxon>Podosporaceae</taxon>
        <taxon>Podospora</taxon>
    </lineage>
</organism>
<gene>
    <name evidence="2" type="ORF">QBC35DRAFT_214956</name>
</gene>
<protein>
    <submittedName>
        <fullName evidence="2">Uncharacterized protein</fullName>
    </submittedName>
</protein>
<feature type="signal peptide" evidence="1">
    <location>
        <begin position="1"/>
        <end position="21"/>
    </location>
</feature>
<evidence type="ECO:0000256" key="1">
    <source>
        <dbReference type="SAM" id="SignalP"/>
    </source>
</evidence>
<evidence type="ECO:0000313" key="3">
    <source>
        <dbReference type="Proteomes" id="UP001302126"/>
    </source>
</evidence>
<reference evidence="2" key="1">
    <citation type="journal article" date="2023" name="Mol. Phylogenet. Evol.">
        <title>Genome-scale phylogeny and comparative genomics of the fungal order Sordariales.</title>
        <authorList>
            <person name="Hensen N."/>
            <person name="Bonometti L."/>
            <person name="Westerberg I."/>
            <person name="Brannstrom I.O."/>
            <person name="Guillou S."/>
            <person name="Cros-Aarteil S."/>
            <person name="Calhoun S."/>
            <person name="Haridas S."/>
            <person name="Kuo A."/>
            <person name="Mondo S."/>
            <person name="Pangilinan J."/>
            <person name="Riley R."/>
            <person name="LaButti K."/>
            <person name="Andreopoulos B."/>
            <person name="Lipzen A."/>
            <person name="Chen C."/>
            <person name="Yan M."/>
            <person name="Daum C."/>
            <person name="Ng V."/>
            <person name="Clum A."/>
            <person name="Steindorff A."/>
            <person name="Ohm R.A."/>
            <person name="Martin F."/>
            <person name="Silar P."/>
            <person name="Natvig D.O."/>
            <person name="Lalanne C."/>
            <person name="Gautier V."/>
            <person name="Ament-Velasquez S.L."/>
            <person name="Kruys A."/>
            <person name="Hutchinson M.I."/>
            <person name="Powell A.J."/>
            <person name="Barry K."/>
            <person name="Miller A.N."/>
            <person name="Grigoriev I.V."/>
            <person name="Debuchy R."/>
            <person name="Gladieux P."/>
            <person name="Hiltunen Thoren M."/>
            <person name="Johannesson H."/>
        </authorList>
    </citation>
    <scope>NUCLEOTIDE SEQUENCE</scope>
    <source>
        <strain evidence="2">PSN309</strain>
    </source>
</reference>
<reference evidence="2" key="2">
    <citation type="submission" date="2023-05" db="EMBL/GenBank/DDBJ databases">
        <authorList>
            <consortium name="Lawrence Berkeley National Laboratory"/>
            <person name="Steindorff A."/>
            <person name="Hensen N."/>
            <person name="Bonometti L."/>
            <person name="Westerberg I."/>
            <person name="Brannstrom I.O."/>
            <person name="Guillou S."/>
            <person name="Cros-Aarteil S."/>
            <person name="Calhoun S."/>
            <person name="Haridas S."/>
            <person name="Kuo A."/>
            <person name="Mondo S."/>
            <person name="Pangilinan J."/>
            <person name="Riley R."/>
            <person name="Labutti K."/>
            <person name="Andreopoulos B."/>
            <person name="Lipzen A."/>
            <person name="Chen C."/>
            <person name="Yanf M."/>
            <person name="Daum C."/>
            <person name="Ng V."/>
            <person name="Clum A."/>
            <person name="Ohm R."/>
            <person name="Martin F."/>
            <person name="Silar P."/>
            <person name="Natvig D."/>
            <person name="Lalanne C."/>
            <person name="Gautier V."/>
            <person name="Ament-Velasquez S.L."/>
            <person name="Kruys A."/>
            <person name="Hutchinson M.I."/>
            <person name="Powell A.J."/>
            <person name="Barry K."/>
            <person name="Miller A.N."/>
            <person name="Grigoriev I.V."/>
            <person name="Debuchy R."/>
            <person name="Gladieux P."/>
            <person name="Thoren M.H."/>
            <person name="Johannesson H."/>
        </authorList>
    </citation>
    <scope>NUCLEOTIDE SEQUENCE</scope>
    <source>
        <strain evidence="2">PSN309</strain>
    </source>
</reference>
<name>A0AAN7AI40_9PEZI</name>
<dbReference type="AlphaFoldDB" id="A0AAN7AI40"/>
<evidence type="ECO:0000313" key="2">
    <source>
        <dbReference type="EMBL" id="KAK4188078.1"/>
    </source>
</evidence>
<sequence length="90" mass="9821">MPTHQLLHLFLMAVLTGKVTASPSPQFGSYLGDCKVTCSYPNMQLICAYPRLFCAIPGNFIIQEVGTCDLCSAYQPVDPKPAEPGVKKEE</sequence>
<dbReference type="EMBL" id="MU864393">
    <property type="protein sequence ID" value="KAK4188078.1"/>
    <property type="molecule type" value="Genomic_DNA"/>
</dbReference>